<dbReference type="Gene3D" id="1.10.3230.30">
    <property type="entry name" value="Phage gp6-like head-tail connector protein"/>
    <property type="match status" value="1"/>
</dbReference>
<name>A0ABW5S9D8_9BACL</name>
<dbReference type="EMBL" id="JBHUMQ010000042">
    <property type="protein sequence ID" value="MFD2695317.1"/>
    <property type="molecule type" value="Genomic_DNA"/>
</dbReference>
<accession>A0ABW5S9D8</accession>
<keyword evidence="2" id="KW-1185">Reference proteome</keyword>
<dbReference type="InterPro" id="IPR006450">
    <property type="entry name" value="Phage_HK97_gp6-like"/>
</dbReference>
<proteinExistence type="predicted"/>
<dbReference type="NCBIfam" id="TIGR01560">
    <property type="entry name" value="put_DNA_pack"/>
    <property type="match status" value="1"/>
</dbReference>
<dbReference type="InterPro" id="IPR021146">
    <property type="entry name" value="Phage_gp6-like_head-tail"/>
</dbReference>
<gene>
    <name evidence="1" type="ORF">ACFSUE_17065</name>
</gene>
<protein>
    <submittedName>
        <fullName evidence="1">Head-tail connector protein</fullName>
    </submittedName>
</protein>
<dbReference type="RefSeq" id="WP_253062607.1">
    <property type="nucleotide sequence ID" value="NZ_JAMXWM010000014.1"/>
</dbReference>
<sequence>MAVTVNQMKHALRLDTDEDNDYLAVLIEAAQERIIHSVDTSKSLADYQQYKIFDIAVMMVVAEWYFNRTNLMDSKNVEIPNGDTSIIVSLIGIMVGGDDDATD</sequence>
<evidence type="ECO:0000313" key="1">
    <source>
        <dbReference type="EMBL" id="MFD2695317.1"/>
    </source>
</evidence>
<organism evidence="1 2">
    <name type="scientific">Sporolactobacillus shoreicorticis</name>
    <dbReference type="NCBI Taxonomy" id="1923877"/>
    <lineage>
        <taxon>Bacteria</taxon>
        <taxon>Bacillati</taxon>
        <taxon>Bacillota</taxon>
        <taxon>Bacilli</taxon>
        <taxon>Bacillales</taxon>
        <taxon>Sporolactobacillaceae</taxon>
        <taxon>Sporolactobacillus</taxon>
    </lineage>
</organism>
<evidence type="ECO:0000313" key="2">
    <source>
        <dbReference type="Proteomes" id="UP001597399"/>
    </source>
</evidence>
<dbReference type="CDD" id="cd08054">
    <property type="entry name" value="gp6"/>
    <property type="match status" value="1"/>
</dbReference>
<dbReference type="Proteomes" id="UP001597399">
    <property type="component" value="Unassembled WGS sequence"/>
</dbReference>
<comment type="caution">
    <text evidence="1">The sequence shown here is derived from an EMBL/GenBank/DDBJ whole genome shotgun (WGS) entry which is preliminary data.</text>
</comment>
<dbReference type="Pfam" id="PF05135">
    <property type="entry name" value="Phage_connect_1"/>
    <property type="match status" value="1"/>
</dbReference>
<reference evidence="2" key="1">
    <citation type="journal article" date="2019" name="Int. J. Syst. Evol. Microbiol.">
        <title>The Global Catalogue of Microorganisms (GCM) 10K type strain sequencing project: providing services to taxonomists for standard genome sequencing and annotation.</title>
        <authorList>
            <consortium name="The Broad Institute Genomics Platform"/>
            <consortium name="The Broad Institute Genome Sequencing Center for Infectious Disease"/>
            <person name="Wu L."/>
            <person name="Ma J."/>
        </authorList>
    </citation>
    <scope>NUCLEOTIDE SEQUENCE [LARGE SCALE GENOMIC DNA]</scope>
    <source>
        <strain evidence="2">TISTR 2466</strain>
    </source>
</reference>